<gene>
    <name evidence="2" type="ORF">MtrunA17_Chr6g0455101</name>
</gene>
<dbReference type="Gramene" id="rna34487">
    <property type="protein sequence ID" value="RHN50220.1"/>
    <property type="gene ID" value="gene34487"/>
</dbReference>
<keyword evidence="1" id="KW-1133">Transmembrane helix</keyword>
<feature type="transmembrane region" description="Helical" evidence="1">
    <location>
        <begin position="12"/>
        <end position="29"/>
    </location>
</feature>
<dbReference type="EMBL" id="PSQE01000006">
    <property type="protein sequence ID" value="RHN50220.1"/>
    <property type="molecule type" value="Genomic_DNA"/>
</dbReference>
<dbReference type="Proteomes" id="UP000265566">
    <property type="component" value="Chromosome 6"/>
</dbReference>
<comment type="caution">
    <text evidence="2">The sequence shown here is derived from an EMBL/GenBank/DDBJ whole genome shotgun (WGS) entry which is preliminary data.</text>
</comment>
<keyword evidence="1" id="KW-0472">Membrane</keyword>
<evidence type="ECO:0000256" key="1">
    <source>
        <dbReference type="SAM" id="Phobius"/>
    </source>
</evidence>
<reference evidence="3" key="1">
    <citation type="journal article" date="2018" name="Nat. Plants">
        <title>Whole-genome landscape of Medicago truncatula symbiotic genes.</title>
        <authorList>
            <person name="Pecrix Y."/>
            <person name="Staton S.E."/>
            <person name="Sallet E."/>
            <person name="Lelandais-Briere C."/>
            <person name="Moreau S."/>
            <person name="Carrere S."/>
            <person name="Blein T."/>
            <person name="Jardinaud M.F."/>
            <person name="Latrasse D."/>
            <person name="Zouine M."/>
            <person name="Zahm M."/>
            <person name="Kreplak J."/>
            <person name="Mayjonade B."/>
            <person name="Satge C."/>
            <person name="Perez M."/>
            <person name="Cauet S."/>
            <person name="Marande W."/>
            <person name="Chantry-Darmon C."/>
            <person name="Lopez-Roques C."/>
            <person name="Bouchez O."/>
            <person name="Berard A."/>
            <person name="Debelle F."/>
            <person name="Munos S."/>
            <person name="Bendahmane A."/>
            <person name="Berges H."/>
            <person name="Niebel A."/>
            <person name="Buitink J."/>
            <person name="Frugier F."/>
            <person name="Benhamed M."/>
            <person name="Crespi M."/>
            <person name="Gouzy J."/>
            <person name="Gamas P."/>
        </authorList>
    </citation>
    <scope>NUCLEOTIDE SEQUENCE [LARGE SCALE GENOMIC DNA]</scope>
    <source>
        <strain evidence="3">cv. Jemalong A17</strain>
    </source>
</reference>
<proteinExistence type="predicted"/>
<sequence>MPCSISKVHKTSFIILYFFSITFSFFLLTKIKKENENTHSNK</sequence>
<evidence type="ECO:0000313" key="3">
    <source>
        <dbReference type="Proteomes" id="UP000265566"/>
    </source>
</evidence>
<keyword evidence="1" id="KW-0812">Transmembrane</keyword>
<protein>
    <recommendedName>
        <fullName evidence="4">Transmembrane protein</fullName>
    </recommendedName>
</protein>
<accession>A0A396HAA6</accession>
<dbReference type="AlphaFoldDB" id="A0A396HAA6"/>
<organism evidence="2 3">
    <name type="scientific">Medicago truncatula</name>
    <name type="common">Barrel medic</name>
    <name type="synonym">Medicago tribuloides</name>
    <dbReference type="NCBI Taxonomy" id="3880"/>
    <lineage>
        <taxon>Eukaryota</taxon>
        <taxon>Viridiplantae</taxon>
        <taxon>Streptophyta</taxon>
        <taxon>Embryophyta</taxon>
        <taxon>Tracheophyta</taxon>
        <taxon>Spermatophyta</taxon>
        <taxon>Magnoliopsida</taxon>
        <taxon>eudicotyledons</taxon>
        <taxon>Gunneridae</taxon>
        <taxon>Pentapetalae</taxon>
        <taxon>rosids</taxon>
        <taxon>fabids</taxon>
        <taxon>Fabales</taxon>
        <taxon>Fabaceae</taxon>
        <taxon>Papilionoideae</taxon>
        <taxon>50 kb inversion clade</taxon>
        <taxon>NPAAA clade</taxon>
        <taxon>Hologalegina</taxon>
        <taxon>IRL clade</taxon>
        <taxon>Trifolieae</taxon>
        <taxon>Medicago</taxon>
    </lineage>
</organism>
<evidence type="ECO:0000313" key="2">
    <source>
        <dbReference type="EMBL" id="RHN50220.1"/>
    </source>
</evidence>
<evidence type="ECO:0008006" key="4">
    <source>
        <dbReference type="Google" id="ProtNLM"/>
    </source>
</evidence>
<name>A0A396HAA6_MEDTR</name>